<dbReference type="AlphaFoldDB" id="A0A935TF77"/>
<evidence type="ECO:0000313" key="3">
    <source>
        <dbReference type="Proteomes" id="UP000706151"/>
    </source>
</evidence>
<reference evidence="2 3" key="1">
    <citation type="submission" date="2020-10" db="EMBL/GenBank/DDBJ databases">
        <title>Connecting structure to function with the recovery of over 1000 high-quality activated sludge metagenome-assembled genomes encoding full-length rRNA genes using long-read sequencing.</title>
        <authorList>
            <person name="Singleton C.M."/>
            <person name="Petriglieri F."/>
            <person name="Kristensen J.M."/>
            <person name="Kirkegaard R.H."/>
            <person name="Michaelsen T.Y."/>
            <person name="Andersen M.H."/>
            <person name="Karst S.M."/>
            <person name="Dueholm M.S."/>
            <person name="Nielsen P.H."/>
            <person name="Albertsen M."/>
        </authorList>
    </citation>
    <scope>NUCLEOTIDE SEQUENCE [LARGE SCALE GENOMIC DNA]</scope>
    <source>
        <strain evidence="2">Fred_18-Q3-R57-64_BAT3C.720</strain>
    </source>
</reference>
<dbReference type="Pfam" id="PF05973">
    <property type="entry name" value="Gp49"/>
    <property type="match status" value="1"/>
</dbReference>
<comment type="caution">
    <text evidence="2">The sequence shown here is derived from an EMBL/GenBank/DDBJ whole genome shotgun (WGS) entry which is preliminary data.</text>
</comment>
<name>A0A935TF77_9PROT</name>
<feature type="compositionally biased region" description="Basic residues" evidence="1">
    <location>
        <begin position="51"/>
        <end position="60"/>
    </location>
</feature>
<gene>
    <name evidence="2" type="ORF">IPK02_03715</name>
</gene>
<proteinExistence type="predicted"/>
<feature type="region of interest" description="Disordered" evidence="1">
    <location>
        <begin position="40"/>
        <end position="62"/>
    </location>
</feature>
<evidence type="ECO:0000256" key="1">
    <source>
        <dbReference type="SAM" id="MobiDB-lite"/>
    </source>
</evidence>
<protein>
    <submittedName>
        <fullName evidence="2">Type II toxin-antitoxin system RelE/ParE family toxin</fullName>
    </submittedName>
</protein>
<sequence>MSWDVEYTDEFGEWWAGLSEGEQESLAASVRLLEERGRRWASPHSSGINGSKHRHRRALRTQHDGRPYRTLYAFDPRRLVILLIGGDKTGDDRWYNANVPIADRLYGEHLEQLRKEGLVDG</sequence>
<accession>A0A935TF77</accession>
<evidence type="ECO:0000313" key="2">
    <source>
        <dbReference type="EMBL" id="MBK7953150.1"/>
    </source>
</evidence>
<organism evidence="2 3">
    <name type="scientific">Candidatus Accumulibacter affinis</name>
    <dbReference type="NCBI Taxonomy" id="2954384"/>
    <lineage>
        <taxon>Bacteria</taxon>
        <taxon>Pseudomonadati</taxon>
        <taxon>Pseudomonadota</taxon>
        <taxon>Betaproteobacteria</taxon>
        <taxon>Candidatus Accumulibacter</taxon>
    </lineage>
</organism>
<dbReference type="EMBL" id="JADJOT010000002">
    <property type="protein sequence ID" value="MBK7953150.1"/>
    <property type="molecule type" value="Genomic_DNA"/>
</dbReference>
<dbReference type="InterPro" id="IPR009241">
    <property type="entry name" value="HigB-like"/>
</dbReference>
<dbReference type="Proteomes" id="UP000706151">
    <property type="component" value="Unassembled WGS sequence"/>
</dbReference>